<keyword evidence="2" id="KW-1185">Reference proteome</keyword>
<sequence length="52" mass="5936">MWDTVEVQSFTLSHDMPCRDCGHARHRFFPCDVSCDCRAHEVAELLEVAGAR</sequence>
<protein>
    <submittedName>
        <fullName evidence="1">Uncharacterized protein</fullName>
    </submittedName>
</protein>
<accession>A0A543A7M8</accession>
<dbReference type="EMBL" id="VFOV01000001">
    <property type="protein sequence ID" value="TQL68597.1"/>
    <property type="molecule type" value="Genomic_DNA"/>
</dbReference>
<organism evidence="1 2">
    <name type="scientific">Nocardioides albertanoniae</name>
    <dbReference type="NCBI Taxonomy" id="1175486"/>
    <lineage>
        <taxon>Bacteria</taxon>
        <taxon>Bacillati</taxon>
        <taxon>Actinomycetota</taxon>
        <taxon>Actinomycetes</taxon>
        <taxon>Propionibacteriales</taxon>
        <taxon>Nocardioidaceae</taxon>
        <taxon>Nocardioides</taxon>
    </lineage>
</organism>
<evidence type="ECO:0000313" key="1">
    <source>
        <dbReference type="EMBL" id="TQL68597.1"/>
    </source>
</evidence>
<dbReference type="Proteomes" id="UP000320209">
    <property type="component" value="Unassembled WGS sequence"/>
</dbReference>
<comment type="caution">
    <text evidence="1">The sequence shown here is derived from an EMBL/GenBank/DDBJ whole genome shotgun (WGS) entry which is preliminary data.</text>
</comment>
<dbReference type="AlphaFoldDB" id="A0A543A7M8"/>
<reference evidence="1 2" key="1">
    <citation type="submission" date="2019-06" db="EMBL/GenBank/DDBJ databases">
        <title>Sequencing the genomes of 1000 actinobacteria strains.</title>
        <authorList>
            <person name="Klenk H.-P."/>
        </authorList>
    </citation>
    <scope>NUCLEOTIDE SEQUENCE [LARGE SCALE GENOMIC DNA]</scope>
    <source>
        <strain evidence="1 2">DSM 25218</strain>
    </source>
</reference>
<gene>
    <name evidence="1" type="ORF">FB381_2492</name>
</gene>
<evidence type="ECO:0000313" key="2">
    <source>
        <dbReference type="Proteomes" id="UP000320209"/>
    </source>
</evidence>
<proteinExistence type="predicted"/>
<name>A0A543A7M8_9ACTN</name>